<keyword evidence="1" id="KW-0732">Signal</keyword>
<evidence type="ECO:0000256" key="1">
    <source>
        <dbReference type="SAM" id="SignalP"/>
    </source>
</evidence>
<sequence length="139" mass="15445">MRTAVFALLLTISSTWSNLVQAESSSLRYLTGEWYQIDSNAGKCADCRILIERNGEDFTVKANNGWSAIVRPSFEGKPFVAGKGSWPPNFGDVYGGKAFFLNLGIKEDELLMLMTVPGRDGELRNVKAIFRRQTGFGKE</sequence>
<proteinExistence type="predicted"/>
<feature type="signal peptide" evidence="1">
    <location>
        <begin position="1"/>
        <end position="22"/>
    </location>
</feature>
<dbReference type="EMBL" id="BJNF01000057">
    <property type="protein sequence ID" value="GEC16195.1"/>
    <property type="molecule type" value="Genomic_DNA"/>
</dbReference>
<protein>
    <recommendedName>
        <fullName evidence="4">Lipocalin-like domain-containing protein</fullName>
    </recommendedName>
</protein>
<dbReference type="AlphaFoldDB" id="A0A4Y3WC44"/>
<dbReference type="RefSeq" id="WP_141383835.1">
    <property type="nucleotide sequence ID" value="NZ_BJNF01000057.1"/>
</dbReference>
<accession>A0A4Y3WC44</accession>
<comment type="caution">
    <text evidence="2">The sequence shown here is derived from an EMBL/GenBank/DDBJ whole genome shotgun (WGS) entry which is preliminary data.</text>
</comment>
<gene>
    <name evidence="2" type="ORF">NWI01_20870</name>
</gene>
<evidence type="ECO:0000313" key="3">
    <source>
        <dbReference type="Proteomes" id="UP000318825"/>
    </source>
</evidence>
<feature type="chain" id="PRO_5021475043" description="Lipocalin-like domain-containing protein" evidence="1">
    <location>
        <begin position="23"/>
        <end position="139"/>
    </location>
</feature>
<reference evidence="2 3" key="1">
    <citation type="submission" date="2019-06" db="EMBL/GenBank/DDBJ databases">
        <title>Whole genome shotgun sequence of Nitrobacter winogradskyi NBRC 14297.</title>
        <authorList>
            <person name="Hosoyama A."/>
            <person name="Uohara A."/>
            <person name="Ohji S."/>
            <person name="Ichikawa N."/>
        </authorList>
    </citation>
    <scope>NUCLEOTIDE SEQUENCE [LARGE SCALE GENOMIC DNA]</scope>
    <source>
        <strain evidence="2 3">NBRC 14297</strain>
    </source>
</reference>
<organism evidence="2 3">
    <name type="scientific">Nitrobacter winogradskyi</name>
    <name type="common">Nitrobacter agilis</name>
    <dbReference type="NCBI Taxonomy" id="913"/>
    <lineage>
        <taxon>Bacteria</taxon>
        <taxon>Pseudomonadati</taxon>
        <taxon>Pseudomonadota</taxon>
        <taxon>Alphaproteobacteria</taxon>
        <taxon>Hyphomicrobiales</taxon>
        <taxon>Nitrobacteraceae</taxon>
        <taxon>Nitrobacter</taxon>
    </lineage>
</organism>
<dbReference type="Proteomes" id="UP000318825">
    <property type="component" value="Unassembled WGS sequence"/>
</dbReference>
<evidence type="ECO:0000313" key="2">
    <source>
        <dbReference type="EMBL" id="GEC16195.1"/>
    </source>
</evidence>
<name>A0A4Y3WC44_NITWI</name>
<dbReference type="OrthoDB" id="8421230at2"/>
<evidence type="ECO:0008006" key="4">
    <source>
        <dbReference type="Google" id="ProtNLM"/>
    </source>
</evidence>